<evidence type="ECO:0000256" key="5">
    <source>
        <dbReference type="SAM" id="Phobius"/>
    </source>
</evidence>
<keyword evidence="4 5" id="KW-0472">Membrane</keyword>
<evidence type="ECO:0000256" key="2">
    <source>
        <dbReference type="ARBA" id="ARBA00022692"/>
    </source>
</evidence>
<feature type="transmembrane region" description="Helical" evidence="5">
    <location>
        <begin position="27"/>
        <end position="43"/>
    </location>
</feature>
<evidence type="ECO:0000313" key="8">
    <source>
        <dbReference type="Proteomes" id="UP001165060"/>
    </source>
</evidence>
<feature type="transmembrane region" description="Helical" evidence="5">
    <location>
        <begin position="254"/>
        <end position="271"/>
    </location>
</feature>
<sequence>MPSFLSSLILPLPAAYKLQLCGAALLLLLNAIELFTPISVVIHPGEPEEYVKTFSITRDPAFKVFRGLWSVVLLLGSMYLYLKSSRHAFLTHSIPPFLPRCFPLVLLLLFLHQTLFAHRAASLRVLRLAVQTVSAPFAPSTFLLGFLGDIFTSLVRPLQDLAFSLFFFLSFSRGWLSRSDGEVDAAAPVESNYLLNTVIIPACMISPLWWRFCQNLRRAYDTRTRWPHYGNAAKYFLAAETALYALYDPELKKTAFWVSLFVVATAYQIFWDIAMDWDLLRVDLPSPVPDPAVLFSTATHTLRLRPRRVFSSIPLYKTILFSNVLLRFVWTLTLVPPKYLADDGRLVTVFTHQDQITPLLAGAEIVRRAMWGILRCEYEFLSQHEEPGEGALEEEGGGGGFGMEVEMEKMRVGDGQGWLGGEAVERLGVPKLKDMSEAAVLLELGLMAAGFMVCSIIGAFR</sequence>
<evidence type="ECO:0000259" key="6">
    <source>
        <dbReference type="PROSITE" id="PS51380"/>
    </source>
</evidence>
<feature type="transmembrane region" description="Helical" evidence="5">
    <location>
        <begin position="440"/>
        <end position="460"/>
    </location>
</feature>
<evidence type="ECO:0000313" key="7">
    <source>
        <dbReference type="EMBL" id="GMI38014.1"/>
    </source>
</evidence>
<dbReference type="Proteomes" id="UP001165060">
    <property type="component" value="Unassembled WGS sequence"/>
</dbReference>
<reference evidence="7 8" key="1">
    <citation type="journal article" date="2023" name="Commun. Biol.">
        <title>Genome analysis of Parmales, the sister group of diatoms, reveals the evolutionary specialization of diatoms from phago-mixotrophs to photoautotrophs.</title>
        <authorList>
            <person name="Ban H."/>
            <person name="Sato S."/>
            <person name="Yoshikawa S."/>
            <person name="Yamada K."/>
            <person name="Nakamura Y."/>
            <person name="Ichinomiya M."/>
            <person name="Sato N."/>
            <person name="Blanc-Mathieu R."/>
            <person name="Endo H."/>
            <person name="Kuwata A."/>
            <person name="Ogata H."/>
        </authorList>
    </citation>
    <scope>NUCLEOTIDE SEQUENCE [LARGE SCALE GENOMIC DNA]</scope>
</reference>
<dbReference type="Pfam" id="PF03124">
    <property type="entry name" value="EXS"/>
    <property type="match status" value="1"/>
</dbReference>
<comment type="caution">
    <text evidence="7">The sequence shown here is derived from an EMBL/GenBank/DDBJ whole genome shotgun (WGS) entry which is preliminary data.</text>
</comment>
<feature type="transmembrane region" description="Helical" evidence="5">
    <location>
        <begin position="64"/>
        <end position="82"/>
    </location>
</feature>
<keyword evidence="8" id="KW-1185">Reference proteome</keyword>
<dbReference type="PANTHER" id="PTHR10783">
    <property type="entry name" value="XENOTROPIC AND POLYTROPIC RETROVIRUS RECEPTOR 1-RELATED"/>
    <property type="match status" value="1"/>
</dbReference>
<dbReference type="PROSITE" id="PS51380">
    <property type="entry name" value="EXS"/>
    <property type="match status" value="1"/>
</dbReference>
<keyword evidence="3 5" id="KW-1133">Transmembrane helix</keyword>
<feature type="domain" description="EXS" evidence="6">
    <location>
        <begin position="191"/>
        <end position="408"/>
    </location>
</feature>
<gene>
    <name evidence="7" type="ORF">TeGR_g15048</name>
</gene>
<name>A0ABQ6N2J1_9STRA</name>
<evidence type="ECO:0000256" key="4">
    <source>
        <dbReference type="ARBA" id="ARBA00023136"/>
    </source>
</evidence>
<dbReference type="InterPro" id="IPR004342">
    <property type="entry name" value="EXS_C"/>
</dbReference>
<comment type="subcellular location">
    <subcellularLocation>
        <location evidence="1">Membrane</location>
        <topology evidence="1">Multi-pass membrane protein</topology>
    </subcellularLocation>
</comment>
<evidence type="ECO:0000256" key="3">
    <source>
        <dbReference type="ARBA" id="ARBA00022989"/>
    </source>
</evidence>
<protein>
    <recommendedName>
        <fullName evidence="6">EXS domain-containing protein</fullName>
    </recommendedName>
</protein>
<proteinExistence type="predicted"/>
<dbReference type="PANTHER" id="PTHR10783:SF46">
    <property type="entry name" value="PROTEIN ERD1 HOMOLOG 2"/>
    <property type="match status" value="1"/>
</dbReference>
<feature type="transmembrane region" description="Helical" evidence="5">
    <location>
        <begin position="97"/>
        <end position="116"/>
    </location>
</feature>
<dbReference type="EMBL" id="BRYB01002007">
    <property type="protein sequence ID" value="GMI38014.1"/>
    <property type="molecule type" value="Genomic_DNA"/>
</dbReference>
<feature type="transmembrane region" description="Helical" evidence="5">
    <location>
        <begin position="315"/>
        <end position="335"/>
    </location>
</feature>
<organism evidence="7 8">
    <name type="scientific">Tetraparma gracilis</name>
    <dbReference type="NCBI Taxonomy" id="2962635"/>
    <lineage>
        <taxon>Eukaryota</taxon>
        <taxon>Sar</taxon>
        <taxon>Stramenopiles</taxon>
        <taxon>Ochrophyta</taxon>
        <taxon>Bolidophyceae</taxon>
        <taxon>Parmales</taxon>
        <taxon>Triparmaceae</taxon>
        <taxon>Tetraparma</taxon>
    </lineage>
</organism>
<accession>A0ABQ6N2J1</accession>
<feature type="transmembrane region" description="Helical" evidence="5">
    <location>
        <begin position="128"/>
        <end position="148"/>
    </location>
</feature>
<keyword evidence="2 5" id="KW-0812">Transmembrane</keyword>
<evidence type="ECO:0000256" key="1">
    <source>
        <dbReference type="ARBA" id="ARBA00004141"/>
    </source>
</evidence>